<dbReference type="STRING" id="316056.RPC_2249"/>
<evidence type="ECO:0000313" key="1">
    <source>
        <dbReference type="EMBL" id="ABD87803.1"/>
    </source>
</evidence>
<dbReference type="EMBL" id="CP000301">
    <property type="protein sequence ID" value="ABD87803.1"/>
    <property type="molecule type" value="Genomic_DNA"/>
</dbReference>
<dbReference type="Gene3D" id="3.10.450.530">
    <property type="entry name" value="Ribonuclease toxin, BrnT, of type II toxin-antitoxin system"/>
    <property type="match status" value="1"/>
</dbReference>
<evidence type="ECO:0008006" key="2">
    <source>
        <dbReference type="Google" id="ProtNLM"/>
    </source>
</evidence>
<sequence>MCRWVSSILTEKVVRDPRKDYGEVRYNMLAKINGRLFHVTYTERGEITWIISARKANQREQRRYDQG</sequence>
<dbReference type="AlphaFoldDB" id="Q215Y3"/>
<dbReference type="InterPro" id="IPR007460">
    <property type="entry name" value="BrnT_toxin"/>
</dbReference>
<protein>
    <recommendedName>
        <fullName evidence="2">BrnT family toxin</fullName>
    </recommendedName>
</protein>
<dbReference type="Pfam" id="PF04365">
    <property type="entry name" value="BrnT_toxin"/>
    <property type="match status" value="1"/>
</dbReference>
<reference evidence="1" key="1">
    <citation type="submission" date="2006-03" db="EMBL/GenBank/DDBJ databases">
        <title>Complete sequence of Rhodopseudomonas palustris BisB18.</title>
        <authorList>
            <consortium name="US DOE Joint Genome Institute"/>
            <person name="Copeland A."/>
            <person name="Lucas S."/>
            <person name="Lapidus A."/>
            <person name="Barry K."/>
            <person name="Detter J.C."/>
            <person name="Glavina del Rio T."/>
            <person name="Hammon N."/>
            <person name="Israni S."/>
            <person name="Dalin E."/>
            <person name="Tice H."/>
            <person name="Pitluck S."/>
            <person name="Chain P."/>
            <person name="Malfatti S."/>
            <person name="Shin M."/>
            <person name="Vergez L."/>
            <person name="Schmutz J."/>
            <person name="Larimer F."/>
            <person name="Land M."/>
            <person name="Hauser L."/>
            <person name="Pelletier D.A."/>
            <person name="Kyrpides N."/>
            <person name="Anderson I."/>
            <person name="Oda Y."/>
            <person name="Harwood C.S."/>
            <person name="Richardson P."/>
        </authorList>
    </citation>
    <scope>NUCLEOTIDE SEQUENCE [LARGE SCALE GENOMIC DNA]</scope>
    <source>
        <strain evidence="1">BisB18</strain>
    </source>
</reference>
<organism evidence="1">
    <name type="scientific">Rhodopseudomonas palustris (strain BisB18)</name>
    <dbReference type="NCBI Taxonomy" id="316056"/>
    <lineage>
        <taxon>Bacteria</taxon>
        <taxon>Pseudomonadati</taxon>
        <taxon>Pseudomonadota</taxon>
        <taxon>Alphaproteobacteria</taxon>
        <taxon>Hyphomicrobiales</taxon>
        <taxon>Nitrobacteraceae</taxon>
        <taxon>Rhodopseudomonas</taxon>
    </lineage>
</organism>
<dbReference type="InterPro" id="IPR038573">
    <property type="entry name" value="BrnT_sf"/>
</dbReference>
<dbReference type="HOGENOM" id="CLU_149290_2_2_5"/>
<gene>
    <name evidence="1" type="ordered locus">RPC_2249</name>
</gene>
<dbReference type="RefSeq" id="WP_011472702.1">
    <property type="nucleotide sequence ID" value="NC_007925.1"/>
</dbReference>
<dbReference type="KEGG" id="rpc:RPC_2249"/>
<accession>Q215Y3</accession>
<dbReference type="eggNOG" id="COG2929">
    <property type="taxonomic scope" value="Bacteria"/>
</dbReference>
<proteinExistence type="predicted"/>
<name>Q215Y3_RHOPB</name>